<evidence type="ECO:0000256" key="4">
    <source>
        <dbReference type="ARBA" id="ARBA00023163"/>
    </source>
</evidence>
<dbReference type="InterPro" id="IPR046335">
    <property type="entry name" value="LacI/GalR-like_sensor"/>
</dbReference>
<dbReference type="Gene3D" id="1.10.260.40">
    <property type="entry name" value="lambda repressor-like DNA-binding domains"/>
    <property type="match status" value="1"/>
</dbReference>
<sequence length="366" mass="39657">MSVTLKDVAQAARVSVSTVSRALTGTGLTSERTQQRLVRIARELGYRPNPIARGLKTGQSRLVALLVHNLTNASFQVMAEVVQARLKALGYQMLLCIGGDDPQQESDTLATLVDHRIDGLIVVPTGKNGSQLKTLSKDVPIVCLVRRDDATDLETVLADDPQGAYLGTRHLIELGHKRIGLIVGRQDTTSGRERLSGYVRALREAGIARDDTLIHAGHFEPETGATCARKLLDLPRPPSAIFVANHEATLGVLRVTAERNIAIPDDLSLLCYEDMPWFEWHRPAISIVDNGARDLANLAVDRLLHRMDAKGNGNDGVREYRVGARLIKRDSCRQIDALAPAKSAKSKSSSSKSSAAKSSAAKSAKV</sequence>
<evidence type="ECO:0000256" key="2">
    <source>
        <dbReference type="ARBA" id="ARBA00023015"/>
    </source>
</evidence>
<dbReference type="RefSeq" id="WP_122403684.1">
    <property type="nucleotide sequence ID" value="NZ_LS398110.1"/>
</dbReference>
<dbReference type="AlphaFoldDB" id="A0A2U3Q3Y9"/>
<dbReference type="Gene3D" id="3.40.50.2300">
    <property type="match status" value="2"/>
</dbReference>
<gene>
    <name evidence="7" type="ORF">BRAD3257_5058</name>
</gene>
<dbReference type="SUPFAM" id="SSF47413">
    <property type="entry name" value="lambda repressor-like DNA-binding domains"/>
    <property type="match status" value="1"/>
</dbReference>
<dbReference type="KEGG" id="bvz:BRAD3257_5058"/>
<evidence type="ECO:0000256" key="3">
    <source>
        <dbReference type="ARBA" id="ARBA00023125"/>
    </source>
</evidence>
<dbReference type="GO" id="GO:0000976">
    <property type="term" value="F:transcription cis-regulatory region binding"/>
    <property type="evidence" value="ECO:0007669"/>
    <property type="project" value="TreeGrafter"/>
</dbReference>
<accession>A0A2U3Q3Y9</accession>
<feature type="domain" description="HTH lacI-type" evidence="6">
    <location>
        <begin position="3"/>
        <end position="57"/>
    </location>
</feature>
<proteinExistence type="predicted"/>
<dbReference type="InterPro" id="IPR010982">
    <property type="entry name" value="Lambda_DNA-bd_dom_sf"/>
</dbReference>
<keyword evidence="1" id="KW-0678">Repressor</keyword>
<dbReference type="PANTHER" id="PTHR30146">
    <property type="entry name" value="LACI-RELATED TRANSCRIPTIONAL REPRESSOR"/>
    <property type="match status" value="1"/>
</dbReference>
<dbReference type="CDD" id="cd06267">
    <property type="entry name" value="PBP1_LacI_sugar_binding-like"/>
    <property type="match status" value="1"/>
</dbReference>
<dbReference type="Pfam" id="PF13377">
    <property type="entry name" value="Peripla_BP_3"/>
    <property type="match status" value="1"/>
</dbReference>
<feature type="compositionally biased region" description="Low complexity" evidence="5">
    <location>
        <begin position="341"/>
        <end position="366"/>
    </location>
</feature>
<name>A0A2U3Q3Y9_9BRAD</name>
<evidence type="ECO:0000313" key="8">
    <source>
        <dbReference type="Proteomes" id="UP000246085"/>
    </source>
</evidence>
<evidence type="ECO:0000256" key="1">
    <source>
        <dbReference type="ARBA" id="ARBA00022491"/>
    </source>
</evidence>
<dbReference type="Pfam" id="PF00356">
    <property type="entry name" value="LacI"/>
    <property type="match status" value="1"/>
</dbReference>
<evidence type="ECO:0000256" key="5">
    <source>
        <dbReference type="SAM" id="MobiDB-lite"/>
    </source>
</evidence>
<dbReference type="PROSITE" id="PS00356">
    <property type="entry name" value="HTH_LACI_1"/>
    <property type="match status" value="1"/>
</dbReference>
<dbReference type="Proteomes" id="UP000246085">
    <property type="component" value="Chromosome BRAD3257"/>
</dbReference>
<dbReference type="PANTHER" id="PTHR30146:SF148">
    <property type="entry name" value="HTH-TYPE TRANSCRIPTIONAL REPRESSOR PURR-RELATED"/>
    <property type="match status" value="1"/>
</dbReference>
<dbReference type="EMBL" id="LS398110">
    <property type="protein sequence ID" value="SPP96019.1"/>
    <property type="molecule type" value="Genomic_DNA"/>
</dbReference>
<dbReference type="InterPro" id="IPR000843">
    <property type="entry name" value="HTH_LacI"/>
</dbReference>
<evidence type="ECO:0000313" key="7">
    <source>
        <dbReference type="EMBL" id="SPP96019.1"/>
    </source>
</evidence>
<dbReference type="SMART" id="SM00354">
    <property type="entry name" value="HTH_LACI"/>
    <property type="match status" value="1"/>
</dbReference>
<dbReference type="PROSITE" id="PS50932">
    <property type="entry name" value="HTH_LACI_2"/>
    <property type="match status" value="1"/>
</dbReference>
<dbReference type="InterPro" id="IPR028082">
    <property type="entry name" value="Peripla_BP_I"/>
</dbReference>
<dbReference type="CDD" id="cd01392">
    <property type="entry name" value="HTH_LacI"/>
    <property type="match status" value="1"/>
</dbReference>
<dbReference type="GO" id="GO:0003700">
    <property type="term" value="F:DNA-binding transcription factor activity"/>
    <property type="evidence" value="ECO:0007669"/>
    <property type="project" value="TreeGrafter"/>
</dbReference>
<organism evidence="7 8">
    <name type="scientific">Bradyrhizobium vignae</name>
    <dbReference type="NCBI Taxonomy" id="1549949"/>
    <lineage>
        <taxon>Bacteria</taxon>
        <taxon>Pseudomonadati</taxon>
        <taxon>Pseudomonadota</taxon>
        <taxon>Alphaproteobacteria</taxon>
        <taxon>Hyphomicrobiales</taxon>
        <taxon>Nitrobacteraceae</taxon>
        <taxon>Bradyrhizobium</taxon>
    </lineage>
</organism>
<keyword evidence="3" id="KW-0238">DNA-binding</keyword>
<reference evidence="7 8" key="1">
    <citation type="submission" date="2018-03" db="EMBL/GenBank/DDBJ databases">
        <authorList>
            <person name="Gully D."/>
        </authorList>
    </citation>
    <scope>NUCLEOTIDE SEQUENCE [LARGE SCALE GENOMIC DNA]</scope>
    <source>
        <strain evidence="7">ORS3257</strain>
    </source>
</reference>
<keyword evidence="2" id="KW-0805">Transcription regulation</keyword>
<dbReference type="SUPFAM" id="SSF53822">
    <property type="entry name" value="Periplasmic binding protein-like I"/>
    <property type="match status" value="1"/>
</dbReference>
<keyword evidence="4" id="KW-0804">Transcription</keyword>
<evidence type="ECO:0000259" key="6">
    <source>
        <dbReference type="PROSITE" id="PS50932"/>
    </source>
</evidence>
<protein>
    <submittedName>
        <fullName evidence="7">Transcriptional regulatory protein</fullName>
    </submittedName>
</protein>
<feature type="region of interest" description="Disordered" evidence="5">
    <location>
        <begin position="338"/>
        <end position="366"/>
    </location>
</feature>